<sequence length="419" mass="47227">MAAVIFNRAPILKNQTGVIGIAIVRVKNYSSEDKAYNLTQLKRGTGGRSSFSGIVATVFGAPGFVGRYVVNRLGKIGSQIIIPYRGDAYDVRYLKVAGDLGQVLFRGDAYDVRYLKVAGDLGQVLFTHFNLKDEESLEKAMKYSNVVINLIGRDYETKNYKFDDVHVAGAQRIAKIAKRVGVERLIHFSALNASPNRKPILLKKPSGFYRSKYEGEKAVLNEFPTATIFRPADIYGQEDRFFRYYAGSWRRQGGAMPLWKKGECTIKQPVYVGDVAAAVIAAVRDPDTAGKIYQAVGPKRYYLSELVDYMYKVMRKADARRGYFRYDMRWDLSFQLKITLTNLVSPSFPIANLHWDRVEKEYVTDDVSKNIPTLEDLGIKLTAIENQAPWELKPFTYGLYHGHAADEPYPQPPPPTAVA</sequence>
<evidence type="ECO:0000313" key="8">
    <source>
        <dbReference type="Proteomes" id="UP001458880"/>
    </source>
</evidence>
<evidence type="ECO:0000256" key="2">
    <source>
        <dbReference type="ARBA" id="ARBA00040720"/>
    </source>
</evidence>
<dbReference type="GO" id="GO:0005739">
    <property type="term" value="C:mitochondrion"/>
    <property type="evidence" value="ECO:0007669"/>
    <property type="project" value="TreeGrafter"/>
</dbReference>
<keyword evidence="8" id="KW-1185">Reference proteome</keyword>
<evidence type="ECO:0000256" key="3">
    <source>
        <dbReference type="ARBA" id="ARBA00042000"/>
    </source>
</evidence>
<protein>
    <recommendedName>
        <fullName evidence="2">NADH dehydrogenase [ubiquinone] 1 alpha subcomplex subunit 9, mitochondrial</fullName>
    </recommendedName>
    <alternativeName>
        <fullName evidence="4">Complex I-39kD</fullName>
    </alternativeName>
    <alternativeName>
        <fullName evidence="3">NADH-ubiquinone oxidoreductase 39 kDa subunit</fullName>
    </alternativeName>
</protein>
<dbReference type="CDD" id="cd05271">
    <property type="entry name" value="NDUFA9_like_SDR_a"/>
    <property type="match status" value="1"/>
</dbReference>
<dbReference type="PANTHER" id="PTHR12126">
    <property type="entry name" value="NADH-UBIQUINONE OXIDOREDUCTASE 39 KDA SUBUNIT-RELATED"/>
    <property type="match status" value="1"/>
</dbReference>
<dbReference type="GO" id="GO:0044877">
    <property type="term" value="F:protein-containing complex binding"/>
    <property type="evidence" value="ECO:0007669"/>
    <property type="project" value="TreeGrafter"/>
</dbReference>
<comment type="similarity">
    <text evidence="1">Belongs to the complex I NDUFA9 subunit family.</text>
</comment>
<dbReference type="PANTHER" id="PTHR12126:SF11">
    <property type="entry name" value="NADH DEHYDROGENASE [UBIQUINONE] 1 ALPHA SUBCOMPLEX SUBUNIT 9, MITOCHONDRIAL"/>
    <property type="match status" value="1"/>
</dbReference>
<dbReference type="EMBL" id="JASPKY010000139">
    <property type="protein sequence ID" value="KAK9730967.1"/>
    <property type="molecule type" value="Genomic_DNA"/>
</dbReference>
<dbReference type="InterPro" id="IPR001509">
    <property type="entry name" value="Epimerase_deHydtase"/>
</dbReference>
<evidence type="ECO:0000256" key="5">
    <source>
        <dbReference type="ARBA" id="ARBA00046455"/>
    </source>
</evidence>
<evidence type="ECO:0000256" key="1">
    <source>
        <dbReference type="ARBA" id="ARBA00038501"/>
    </source>
</evidence>
<dbReference type="AlphaFoldDB" id="A0AAW1LAL4"/>
<evidence type="ECO:0000256" key="4">
    <source>
        <dbReference type="ARBA" id="ARBA00043145"/>
    </source>
</evidence>
<feature type="domain" description="NAD-dependent epimerase/dehydratase" evidence="6">
    <location>
        <begin position="57"/>
        <end position="293"/>
    </location>
</feature>
<reference evidence="7 8" key="1">
    <citation type="journal article" date="2024" name="BMC Genomics">
        <title>De novo assembly and annotation of Popillia japonica's genome with initial clues to its potential as an invasive pest.</title>
        <authorList>
            <person name="Cucini C."/>
            <person name="Boschi S."/>
            <person name="Funari R."/>
            <person name="Cardaioli E."/>
            <person name="Iannotti N."/>
            <person name="Marturano G."/>
            <person name="Paoli F."/>
            <person name="Bruttini M."/>
            <person name="Carapelli A."/>
            <person name="Frati F."/>
            <person name="Nardi F."/>
        </authorList>
    </citation>
    <scope>NUCLEOTIDE SEQUENCE [LARGE SCALE GENOMIC DNA]</scope>
    <source>
        <strain evidence="7">DMR45628</strain>
    </source>
</reference>
<comment type="caution">
    <text evidence="7">The sequence shown here is derived from an EMBL/GenBank/DDBJ whole genome shotgun (WGS) entry which is preliminary data.</text>
</comment>
<dbReference type="Proteomes" id="UP001458880">
    <property type="component" value="Unassembled WGS sequence"/>
</dbReference>
<accession>A0AAW1LAL4</accession>
<comment type="subunit">
    <text evidence="5">Complex I is composed of 45 different subunits. This a component of the hydrophobic protein fraction. Interacts with BLOC1S1. Interacts with SLC2A4. Interacts with CLOCK. Interacts with RAB5IF.</text>
</comment>
<dbReference type="SUPFAM" id="SSF51735">
    <property type="entry name" value="NAD(P)-binding Rossmann-fold domains"/>
    <property type="match status" value="1"/>
</dbReference>
<proteinExistence type="inferred from homology"/>
<evidence type="ECO:0000259" key="6">
    <source>
        <dbReference type="Pfam" id="PF01370"/>
    </source>
</evidence>
<dbReference type="InterPro" id="IPR051207">
    <property type="entry name" value="ComplexI_NDUFA9_subunit"/>
</dbReference>
<dbReference type="InterPro" id="IPR036291">
    <property type="entry name" value="NAD(P)-bd_dom_sf"/>
</dbReference>
<dbReference type="Pfam" id="PF01370">
    <property type="entry name" value="Epimerase"/>
    <property type="match status" value="1"/>
</dbReference>
<organism evidence="7 8">
    <name type="scientific">Popillia japonica</name>
    <name type="common">Japanese beetle</name>
    <dbReference type="NCBI Taxonomy" id="7064"/>
    <lineage>
        <taxon>Eukaryota</taxon>
        <taxon>Metazoa</taxon>
        <taxon>Ecdysozoa</taxon>
        <taxon>Arthropoda</taxon>
        <taxon>Hexapoda</taxon>
        <taxon>Insecta</taxon>
        <taxon>Pterygota</taxon>
        <taxon>Neoptera</taxon>
        <taxon>Endopterygota</taxon>
        <taxon>Coleoptera</taxon>
        <taxon>Polyphaga</taxon>
        <taxon>Scarabaeiformia</taxon>
        <taxon>Scarabaeidae</taxon>
        <taxon>Rutelinae</taxon>
        <taxon>Popillia</taxon>
    </lineage>
</organism>
<name>A0AAW1LAL4_POPJA</name>
<dbReference type="Gene3D" id="3.40.50.720">
    <property type="entry name" value="NAD(P)-binding Rossmann-like Domain"/>
    <property type="match status" value="1"/>
</dbReference>
<gene>
    <name evidence="7" type="ORF">QE152_g14042</name>
</gene>
<evidence type="ECO:0000313" key="7">
    <source>
        <dbReference type="EMBL" id="KAK9730967.1"/>
    </source>
</evidence>